<evidence type="ECO:0000256" key="7">
    <source>
        <dbReference type="SAM" id="MobiDB-lite"/>
    </source>
</evidence>
<dbReference type="EMBL" id="KQ085972">
    <property type="protein sequence ID" value="KLO12689.1"/>
    <property type="molecule type" value="Genomic_DNA"/>
</dbReference>
<sequence>MVASNSKEAYSSRGARRRKRESSKRDRGRGATALSTGKIDGLPSSTSVLYDASDVVLALGLVFGGCCMNVWSFEELLTSSHGVGSAITFCQMLFITCQSAPHALSIRLPSPKKWLSFEVKSRRVPLRKWFMQVLVLLGGTLLNNWSFAYNVPITLQIVIRSSGLPVSLVLGRFLLKKTYTWLQISSVGFVTLGAILATTSRSADGNISAGANRFIGLLMLFASLLLTGILGVLQEITFREYGPCWQESIFYTHALSLPAFIFLYKDIRLGFASLWHPRELENGSSREMIVLAVNVFTQFVCVTGVNQLSAHVTSVTKNVVLTSRKALSLCLSVWLFGSDWNPGILLGATMVFTGSISYAFVTREKL</sequence>
<feature type="transmembrane region" description="Helical" evidence="8">
    <location>
        <begin position="129"/>
        <end position="147"/>
    </location>
</feature>
<evidence type="ECO:0000256" key="4">
    <source>
        <dbReference type="ARBA" id="ARBA00022692"/>
    </source>
</evidence>
<feature type="transmembrane region" description="Helical" evidence="8">
    <location>
        <begin position="182"/>
        <end position="202"/>
    </location>
</feature>
<dbReference type="Proteomes" id="UP000053477">
    <property type="component" value="Unassembled WGS sequence"/>
</dbReference>
<keyword evidence="6 8" id="KW-0472">Membrane</keyword>
<evidence type="ECO:0000313" key="9">
    <source>
        <dbReference type="EMBL" id="KLO12689.1"/>
    </source>
</evidence>
<evidence type="ECO:0000256" key="1">
    <source>
        <dbReference type="ARBA" id="ARBA00004127"/>
    </source>
</evidence>
<name>A0A0H2RLD2_9AGAM</name>
<keyword evidence="2" id="KW-0813">Transport</keyword>
<dbReference type="PANTHER" id="PTHR10778">
    <property type="entry name" value="SOLUTE CARRIER FAMILY 35 MEMBER B"/>
    <property type="match status" value="1"/>
</dbReference>
<evidence type="ECO:0000256" key="2">
    <source>
        <dbReference type="ARBA" id="ARBA00022448"/>
    </source>
</evidence>
<comment type="subcellular location">
    <subcellularLocation>
        <location evidence="1">Endomembrane system</location>
        <topology evidence="1">Multi-pass membrane protein</topology>
    </subcellularLocation>
</comment>
<keyword evidence="5 8" id="KW-1133">Transmembrane helix</keyword>
<protein>
    <submittedName>
        <fullName evidence="9">UAA transporter</fullName>
    </submittedName>
</protein>
<keyword evidence="4 8" id="KW-0812">Transmembrane</keyword>
<gene>
    <name evidence="9" type="ORF">SCHPADRAFT_904841</name>
</gene>
<dbReference type="PANTHER" id="PTHR10778:SF4">
    <property type="entry name" value="NUCLEOTIDE SUGAR TRANSPORTER SLC35B4"/>
    <property type="match status" value="1"/>
</dbReference>
<feature type="region of interest" description="Disordered" evidence="7">
    <location>
        <begin position="1"/>
        <end position="37"/>
    </location>
</feature>
<dbReference type="FunCoup" id="A0A0H2RLD2">
    <property type="interactions" value="110"/>
</dbReference>
<dbReference type="GO" id="GO:0000139">
    <property type="term" value="C:Golgi membrane"/>
    <property type="evidence" value="ECO:0007669"/>
    <property type="project" value="TreeGrafter"/>
</dbReference>
<dbReference type="AlphaFoldDB" id="A0A0H2RLD2"/>
<proteinExistence type="predicted"/>
<keyword evidence="3" id="KW-0762">Sugar transport</keyword>
<feature type="transmembrane region" description="Helical" evidence="8">
    <location>
        <begin position="153"/>
        <end position="175"/>
    </location>
</feature>
<dbReference type="Pfam" id="PF08449">
    <property type="entry name" value="UAA"/>
    <property type="match status" value="1"/>
</dbReference>
<feature type="transmembrane region" description="Helical" evidence="8">
    <location>
        <begin position="288"/>
        <end position="306"/>
    </location>
</feature>
<reference evidence="9 10" key="1">
    <citation type="submission" date="2015-04" db="EMBL/GenBank/DDBJ databases">
        <title>Complete genome sequence of Schizopora paradoxa KUC8140, a cosmopolitan wood degrader in East Asia.</title>
        <authorList>
            <consortium name="DOE Joint Genome Institute"/>
            <person name="Min B."/>
            <person name="Park H."/>
            <person name="Jang Y."/>
            <person name="Kim J.-J."/>
            <person name="Kim K.H."/>
            <person name="Pangilinan J."/>
            <person name="Lipzen A."/>
            <person name="Riley R."/>
            <person name="Grigoriev I.V."/>
            <person name="Spatafora J.W."/>
            <person name="Choi I.-G."/>
        </authorList>
    </citation>
    <scope>NUCLEOTIDE SEQUENCE [LARGE SCALE GENOMIC DNA]</scope>
    <source>
        <strain evidence="9 10">KUC8140</strain>
    </source>
</reference>
<dbReference type="OrthoDB" id="999962at2759"/>
<evidence type="ECO:0000256" key="5">
    <source>
        <dbReference type="ARBA" id="ARBA00022989"/>
    </source>
</evidence>
<feature type="transmembrane region" description="Helical" evidence="8">
    <location>
        <begin position="214"/>
        <end position="233"/>
    </location>
</feature>
<evidence type="ECO:0000256" key="6">
    <source>
        <dbReference type="ARBA" id="ARBA00023136"/>
    </source>
</evidence>
<dbReference type="InterPro" id="IPR013657">
    <property type="entry name" value="SCL35B1-4/HUT1"/>
</dbReference>
<dbReference type="GO" id="GO:0005462">
    <property type="term" value="F:UDP-N-acetylglucosamine transmembrane transporter activity"/>
    <property type="evidence" value="ECO:0007669"/>
    <property type="project" value="TreeGrafter"/>
</dbReference>
<evidence type="ECO:0000256" key="8">
    <source>
        <dbReference type="SAM" id="Phobius"/>
    </source>
</evidence>
<feature type="transmembrane region" description="Helical" evidence="8">
    <location>
        <begin position="343"/>
        <end position="361"/>
    </location>
</feature>
<organism evidence="9 10">
    <name type="scientific">Schizopora paradoxa</name>
    <dbReference type="NCBI Taxonomy" id="27342"/>
    <lineage>
        <taxon>Eukaryota</taxon>
        <taxon>Fungi</taxon>
        <taxon>Dikarya</taxon>
        <taxon>Basidiomycota</taxon>
        <taxon>Agaricomycotina</taxon>
        <taxon>Agaricomycetes</taxon>
        <taxon>Hymenochaetales</taxon>
        <taxon>Schizoporaceae</taxon>
        <taxon>Schizopora</taxon>
    </lineage>
</organism>
<evidence type="ECO:0000256" key="3">
    <source>
        <dbReference type="ARBA" id="ARBA00022597"/>
    </source>
</evidence>
<dbReference type="STRING" id="27342.A0A0H2RLD2"/>
<accession>A0A0H2RLD2</accession>
<keyword evidence="10" id="KW-1185">Reference proteome</keyword>
<evidence type="ECO:0000313" key="10">
    <source>
        <dbReference type="Proteomes" id="UP000053477"/>
    </source>
</evidence>
<dbReference type="GO" id="GO:0005789">
    <property type="term" value="C:endoplasmic reticulum membrane"/>
    <property type="evidence" value="ECO:0007669"/>
    <property type="project" value="TreeGrafter"/>
</dbReference>
<dbReference type="GO" id="GO:0005464">
    <property type="term" value="F:UDP-xylose transmembrane transporter activity"/>
    <property type="evidence" value="ECO:0007669"/>
    <property type="project" value="TreeGrafter"/>
</dbReference>
<dbReference type="InParanoid" id="A0A0H2RLD2"/>